<reference evidence="1 2" key="1">
    <citation type="journal article" date="2015" name="Fungal Genet. Biol.">
        <title>Evolution of novel wood decay mechanisms in Agaricales revealed by the genome sequences of Fistulina hepatica and Cylindrobasidium torrendii.</title>
        <authorList>
            <person name="Floudas D."/>
            <person name="Held B.W."/>
            <person name="Riley R."/>
            <person name="Nagy L.G."/>
            <person name="Koehler G."/>
            <person name="Ransdell A.S."/>
            <person name="Younus H."/>
            <person name="Chow J."/>
            <person name="Chiniquy J."/>
            <person name="Lipzen A."/>
            <person name="Tritt A."/>
            <person name="Sun H."/>
            <person name="Haridas S."/>
            <person name="LaButti K."/>
            <person name="Ohm R.A."/>
            <person name="Kues U."/>
            <person name="Blanchette R.A."/>
            <person name="Grigoriev I.V."/>
            <person name="Minto R.E."/>
            <person name="Hibbett D.S."/>
        </authorList>
    </citation>
    <scope>NUCLEOTIDE SEQUENCE [LARGE SCALE GENOMIC DNA]</scope>
    <source>
        <strain evidence="1 2">ATCC 64428</strain>
    </source>
</reference>
<gene>
    <name evidence="1" type="ORF">FISHEDRAFT_73589</name>
</gene>
<keyword evidence="2" id="KW-1185">Reference proteome</keyword>
<name>A0A0D7ADX5_9AGAR</name>
<evidence type="ECO:0000313" key="1">
    <source>
        <dbReference type="EMBL" id="KIY48619.1"/>
    </source>
</evidence>
<evidence type="ECO:0000313" key="2">
    <source>
        <dbReference type="Proteomes" id="UP000054144"/>
    </source>
</evidence>
<proteinExistence type="predicted"/>
<dbReference type="AlphaFoldDB" id="A0A0D7ADX5"/>
<organism evidence="1 2">
    <name type="scientific">Fistulina hepatica ATCC 64428</name>
    <dbReference type="NCBI Taxonomy" id="1128425"/>
    <lineage>
        <taxon>Eukaryota</taxon>
        <taxon>Fungi</taxon>
        <taxon>Dikarya</taxon>
        <taxon>Basidiomycota</taxon>
        <taxon>Agaricomycotina</taxon>
        <taxon>Agaricomycetes</taxon>
        <taxon>Agaricomycetidae</taxon>
        <taxon>Agaricales</taxon>
        <taxon>Fistulinaceae</taxon>
        <taxon>Fistulina</taxon>
    </lineage>
</organism>
<dbReference type="EMBL" id="KN881832">
    <property type="protein sequence ID" value="KIY48619.1"/>
    <property type="molecule type" value="Genomic_DNA"/>
</dbReference>
<sequence length="308" mass="34695">MSNEDVVGIPGDQEYIFGPLIPTTWSNDSTDNENTEAGHSVSAPIDTLCIDLREEVEKVDTAILRLVKLVDHASAYYSPKSLNIRPQTDPIVLELSRTIATFMSHVINAFVNLSDAIDALSIPFNCAPTNADGSPARGTDFDRAIAAYEHFPQEHAAARDMLPRVHDALRDAQERLLGLLAFRRRCDCLPFHIIPWSCIPDHIQCRQEALDRLPVLLPSIGTSIDTIADRFEQICHLFYAIAKYVTVQRIKKEESSEKYHRDVGKLAELMISTAVNIQHARTNAGLNCTPTRYSHLRHPNYRQDARRR</sequence>
<dbReference type="Proteomes" id="UP000054144">
    <property type="component" value="Unassembled WGS sequence"/>
</dbReference>
<accession>A0A0D7ADX5</accession>
<protein>
    <submittedName>
        <fullName evidence="1">Uncharacterized protein</fullName>
    </submittedName>
</protein>